<dbReference type="PANTHER" id="PTHR45753:SF3">
    <property type="entry name" value="ORNITHINE TRANSCARBAMYLASE, MITOCHONDRIAL"/>
    <property type="match status" value="1"/>
</dbReference>
<dbReference type="InterPro" id="IPR002292">
    <property type="entry name" value="Orn/put_carbamltrans"/>
</dbReference>
<dbReference type="Pfam" id="PF00185">
    <property type="entry name" value="OTCace"/>
    <property type="match status" value="1"/>
</dbReference>
<dbReference type="PRINTS" id="PR00100">
    <property type="entry name" value="AOTCASE"/>
</dbReference>
<accession>X0YRU3</accession>
<evidence type="ECO:0000313" key="3">
    <source>
        <dbReference type="EMBL" id="GAG49532.1"/>
    </source>
</evidence>
<dbReference type="GO" id="GO:0042450">
    <property type="term" value="P:L-arginine biosynthetic process via ornithine"/>
    <property type="evidence" value="ECO:0007669"/>
    <property type="project" value="TreeGrafter"/>
</dbReference>
<dbReference type="GO" id="GO:0019240">
    <property type="term" value="P:citrulline biosynthetic process"/>
    <property type="evidence" value="ECO:0007669"/>
    <property type="project" value="TreeGrafter"/>
</dbReference>
<evidence type="ECO:0000256" key="1">
    <source>
        <dbReference type="ARBA" id="ARBA00022679"/>
    </source>
</evidence>
<proteinExistence type="predicted"/>
<dbReference type="InterPro" id="IPR006131">
    <property type="entry name" value="Asp_carbamoyltransf_Asp/Orn-bd"/>
</dbReference>
<dbReference type="FunFam" id="3.40.50.1370:FF:000008">
    <property type="entry name" value="Ornithine carbamoyltransferase"/>
    <property type="match status" value="1"/>
</dbReference>
<dbReference type="InterPro" id="IPR006130">
    <property type="entry name" value="Asp/Orn_carbamoylTrfase"/>
</dbReference>
<protein>
    <recommendedName>
        <fullName evidence="2">Aspartate/ornithine carbamoyltransferase Asp/Orn-binding domain-containing protein</fullName>
    </recommendedName>
</protein>
<dbReference type="InterPro" id="IPR036901">
    <property type="entry name" value="Asp/Orn_carbamoylTrfase_sf"/>
</dbReference>
<sequence>EQCGRLKGLKVAYVGDGNNVARSLAMACVRFEMEFAIAAPKGYTLGDDFISGLQTQGKVSCTSDPKEAVRDADVIYTDTWISMGQEDEKQQRLEVFADYQVNSALMAAAGKDVKVMHCLPAYRGCEITDEAIESSQSIVFEQAENRLH</sequence>
<dbReference type="SUPFAM" id="SSF53671">
    <property type="entry name" value="Aspartate/ornithine carbamoyltransferase"/>
    <property type="match status" value="1"/>
</dbReference>
<dbReference type="GO" id="GO:0004585">
    <property type="term" value="F:ornithine carbamoyltransferase activity"/>
    <property type="evidence" value="ECO:0007669"/>
    <property type="project" value="TreeGrafter"/>
</dbReference>
<dbReference type="PANTHER" id="PTHR45753">
    <property type="entry name" value="ORNITHINE CARBAMOYLTRANSFERASE, MITOCHONDRIAL"/>
    <property type="match status" value="1"/>
</dbReference>
<evidence type="ECO:0000259" key="2">
    <source>
        <dbReference type="Pfam" id="PF00185"/>
    </source>
</evidence>
<dbReference type="Gene3D" id="3.40.50.1370">
    <property type="entry name" value="Aspartate/ornithine carbamoyltransferase"/>
    <property type="match status" value="1"/>
</dbReference>
<feature type="domain" description="Aspartate/ornithine carbamoyltransferase Asp/Orn-binding" evidence="2">
    <location>
        <begin position="7"/>
        <end position="148"/>
    </location>
</feature>
<dbReference type="PRINTS" id="PR00102">
    <property type="entry name" value="OTCASE"/>
</dbReference>
<dbReference type="GO" id="GO:0016597">
    <property type="term" value="F:amino acid binding"/>
    <property type="evidence" value="ECO:0007669"/>
    <property type="project" value="InterPro"/>
</dbReference>
<feature type="non-terminal residue" evidence="3">
    <location>
        <position position="1"/>
    </location>
</feature>
<feature type="non-terminal residue" evidence="3">
    <location>
        <position position="148"/>
    </location>
</feature>
<name>X0YRU3_9ZZZZ</name>
<organism evidence="3">
    <name type="scientific">marine sediment metagenome</name>
    <dbReference type="NCBI Taxonomy" id="412755"/>
    <lineage>
        <taxon>unclassified sequences</taxon>
        <taxon>metagenomes</taxon>
        <taxon>ecological metagenomes</taxon>
    </lineage>
</organism>
<dbReference type="EMBL" id="BARS01057214">
    <property type="protein sequence ID" value="GAG49532.1"/>
    <property type="molecule type" value="Genomic_DNA"/>
</dbReference>
<gene>
    <name evidence="3" type="ORF">S01H1_83976</name>
</gene>
<dbReference type="AlphaFoldDB" id="X0YRU3"/>
<comment type="caution">
    <text evidence="3">The sequence shown here is derived from an EMBL/GenBank/DDBJ whole genome shotgun (WGS) entry which is preliminary data.</text>
</comment>
<keyword evidence="1" id="KW-0808">Transferase</keyword>
<reference evidence="3" key="1">
    <citation type="journal article" date="2014" name="Front. Microbiol.">
        <title>High frequency of phylogenetically diverse reductive dehalogenase-homologous genes in deep subseafloor sedimentary metagenomes.</title>
        <authorList>
            <person name="Kawai M."/>
            <person name="Futagami T."/>
            <person name="Toyoda A."/>
            <person name="Takaki Y."/>
            <person name="Nishi S."/>
            <person name="Hori S."/>
            <person name="Arai W."/>
            <person name="Tsubouchi T."/>
            <person name="Morono Y."/>
            <person name="Uchiyama I."/>
            <person name="Ito T."/>
            <person name="Fujiyama A."/>
            <person name="Inagaki F."/>
            <person name="Takami H."/>
        </authorList>
    </citation>
    <scope>NUCLEOTIDE SEQUENCE</scope>
    <source>
        <strain evidence="3">Expedition CK06-06</strain>
    </source>
</reference>